<evidence type="ECO:0000313" key="1">
    <source>
        <dbReference type="EMBL" id="SNS79050.1"/>
    </source>
</evidence>
<evidence type="ECO:0008006" key="3">
    <source>
        <dbReference type="Google" id="ProtNLM"/>
    </source>
</evidence>
<dbReference type="RefSeq" id="WP_089319978.1">
    <property type="nucleotide sequence ID" value="NZ_FZOQ01000013.1"/>
</dbReference>
<dbReference type="EMBL" id="FZOQ01000013">
    <property type="protein sequence ID" value="SNS79050.1"/>
    <property type="molecule type" value="Genomic_DNA"/>
</dbReference>
<dbReference type="Proteomes" id="UP000198432">
    <property type="component" value="Unassembled WGS sequence"/>
</dbReference>
<sequence length="172" mass="19985">MLKNILFFVFALLLFSCSDSDSSLNEKLEEAVVDGEAGPEGYKTIQMAELTDFEWETMYYFQPNEDKKVISDAIGFKWEGDAVPENHRRLLFVNGEKVVSYVDYYYEELPLFVYGCEGDRWVYPKSRTDFASFKYCEGDKEVYTFIPVQCIDNIRELMENKCPEGEEVASVE</sequence>
<dbReference type="AlphaFoldDB" id="A0A239HCG8"/>
<name>A0A239HCG8_9BACT</name>
<dbReference type="PROSITE" id="PS51257">
    <property type="entry name" value="PROKAR_LIPOPROTEIN"/>
    <property type="match status" value="1"/>
</dbReference>
<keyword evidence="2" id="KW-1185">Reference proteome</keyword>
<gene>
    <name evidence="1" type="ORF">SAMN06296052_11385</name>
</gene>
<reference evidence="2" key="1">
    <citation type="submission" date="2017-06" db="EMBL/GenBank/DDBJ databases">
        <authorList>
            <person name="Varghese N."/>
            <person name="Submissions S."/>
        </authorList>
    </citation>
    <scope>NUCLEOTIDE SEQUENCE [LARGE SCALE GENOMIC DNA]</scope>
    <source>
        <strain evidence="2">NKM1</strain>
    </source>
</reference>
<protein>
    <recommendedName>
        <fullName evidence="3">Lipoprotein</fullName>
    </recommendedName>
</protein>
<accession>A0A239HCG8</accession>
<evidence type="ECO:0000313" key="2">
    <source>
        <dbReference type="Proteomes" id="UP000198432"/>
    </source>
</evidence>
<proteinExistence type="predicted"/>
<dbReference type="OrthoDB" id="851514at2"/>
<organism evidence="1 2">
    <name type="scientific">Pontibacter ummariensis</name>
    <dbReference type="NCBI Taxonomy" id="1610492"/>
    <lineage>
        <taxon>Bacteria</taxon>
        <taxon>Pseudomonadati</taxon>
        <taxon>Bacteroidota</taxon>
        <taxon>Cytophagia</taxon>
        <taxon>Cytophagales</taxon>
        <taxon>Hymenobacteraceae</taxon>
        <taxon>Pontibacter</taxon>
    </lineage>
</organism>